<dbReference type="InterPro" id="IPR036100">
    <property type="entry name" value="QueA_sf"/>
</dbReference>
<dbReference type="EMBL" id="AUZY01002674">
    <property type="protein sequence ID" value="EQD71765.1"/>
    <property type="molecule type" value="Genomic_DNA"/>
</dbReference>
<dbReference type="InterPro" id="IPR042118">
    <property type="entry name" value="QueA_dom1"/>
</dbReference>
<accession>T1CRI8</accession>
<keyword evidence="1" id="KW-0963">Cytoplasm</keyword>
<evidence type="ECO:0000256" key="4">
    <source>
        <dbReference type="ARBA" id="ARBA00022785"/>
    </source>
</evidence>
<dbReference type="Pfam" id="PF02547">
    <property type="entry name" value="Queuosine_synth"/>
    <property type="match status" value="1"/>
</dbReference>
<evidence type="ECO:0000256" key="2">
    <source>
        <dbReference type="ARBA" id="ARBA00022679"/>
    </source>
</evidence>
<dbReference type="AlphaFoldDB" id="T1CRI8"/>
<dbReference type="GO" id="GO:0051075">
    <property type="term" value="F:S-adenosylmethionine:tRNA ribosyltransferase-isomerase activity"/>
    <property type="evidence" value="ECO:0007669"/>
    <property type="project" value="TreeGrafter"/>
</dbReference>
<evidence type="ECO:0000256" key="1">
    <source>
        <dbReference type="ARBA" id="ARBA00022490"/>
    </source>
</evidence>
<reference evidence="5" key="2">
    <citation type="journal article" date="2014" name="ISME J.">
        <title>Microbial stratification in low pH oxic and suboxic macroscopic growths along an acid mine drainage.</title>
        <authorList>
            <person name="Mendez-Garcia C."/>
            <person name="Mesa V."/>
            <person name="Sprenger R.R."/>
            <person name="Richter M."/>
            <person name="Diez M.S."/>
            <person name="Solano J."/>
            <person name="Bargiela R."/>
            <person name="Golyshina O.V."/>
            <person name="Manteca A."/>
            <person name="Ramos J.L."/>
            <person name="Gallego J.R."/>
            <person name="Llorente I."/>
            <person name="Martins Dos Santos V.A."/>
            <person name="Jensen O.N."/>
            <person name="Pelaez A.I."/>
            <person name="Sanchez J."/>
            <person name="Ferrer M."/>
        </authorList>
    </citation>
    <scope>NUCLEOTIDE SEQUENCE</scope>
</reference>
<dbReference type="PANTHER" id="PTHR30307:SF0">
    <property type="entry name" value="S-ADENOSYLMETHIONINE:TRNA RIBOSYLTRANSFERASE-ISOMERASE"/>
    <property type="match status" value="1"/>
</dbReference>
<feature type="non-terminal residue" evidence="5">
    <location>
        <position position="73"/>
    </location>
</feature>
<organism evidence="5">
    <name type="scientific">mine drainage metagenome</name>
    <dbReference type="NCBI Taxonomy" id="410659"/>
    <lineage>
        <taxon>unclassified sequences</taxon>
        <taxon>metagenomes</taxon>
        <taxon>ecological metagenomes</taxon>
    </lineage>
</organism>
<sequence>MPSAGRPFTPRLMEALSARGVGLATVVLHCGISSLEVESDRLEDQPLYPEPFRVTEATARAVNGTRLRGHRVV</sequence>
<keyword evidence="5" id="KW-0413">Isomerase</keyword>
<dbReference type="SUPFAM" id="SSF111337">
    <property type="entry name" value="QueA-like"/>
    <property type="match status" value="1"/>
</dbReference>
<proteinExistence type="predicted"/>
<keyword evidence="4" id="KW-0671">Queuosine biosynthesis</keyword>
<evidence type="ECO:0000313" key="5">
    <source>
        <dbReference type="EMBL" id="EQD71765.1"/>
    </source>
</evidence>
<dbReference type="PANTHER" id="PTHR30307">
    <property type="entry name" value="S-ADENOSYLMETHIONINE:TRNA RIBOSYLTRANSFERASE-ISOMERASE"/>
    <property type="match status" value="1"/>
</dbReference>
<dbReference type="InterPro" id="IPR003699">
    <property type="entry name" value="QueA"/>
</dbReference>
<keyword evidence="3" id="KW-0949">S-adenosyl-L-methionine</keyword>
<gene>
    <name evidence="5" type="ORF">B1B_04278</name>
</gene>
<evidence type="ECO:0000256" key="3">
    <source>
        <dbReference type="ARBA" id="ARBA00022691"/>
    </source>
</evidence>
<dbReference type="Gene3D" id="3.40.1780.10">
    <property type="entry name" value="QueA-like"/>
    <property type="match status" value="1"/>
</dbReference>
<keyword evidence="2 5" id="KW-0808">Transferase</keyword>
<dbReference type="GO" id="GO:0008616">
    <property type="term" value="P:tRNA queuosine(34) biosynthetic process"/>
    <property type="evidence" value="ECO:0007669"/>
    <property type="project" value="UniProtKB-KW"/>
</dbReference>
<comment type="caution">
    <text evidence="5">The sequence shown here is derived from an EMBL/GenBank/DDBJ whole genome shotgun (WGS) entry which is preliminary data.</text>
</comment>
<protein>
    <submittedName>
        <fullName evidence="5">S-adenosylmethionine:tRNA ribosyltransferase-isomerase</fullName>
    </submittedName>
</protein>
<reference evidence="5" key="1">
    <citation type="submission" date="2013-08" db="EMBL/GenBank/DDBJ databases">
        <authorList>
            <person name="Mendez C."/>
            <person name="Richter M."/>
            <person name="Ferrer M."/>
            <person name="Sanchez J."/>
        </authorList>
    </citation>
    <scope>NUCLEOTIDE SEQUENCE</scope>
</reference>
<name>T1CRI8_9ZZZZ</name>